<keyword evidence="2" id="KW-1133">Transmembrane helix</keyword>
<gene>
    <name evidence="3" type="ORF">Vbra_6045</name>
</gene>
<dbReference type="Proteomes" id="UP000041254">
    <property type="component" value="Unassembled WGS sequence"/>
</dbReference>
<feature type="transmembrane region" description="Helical" evidence="2">
    <location>
        <begin position="37"/>
        <end position="56"/>
    </location>
</feature>
<evidence type="ECO:0000313" key="4">
    <source>
        <dbReference type="Proteomes" id="UP000041254"/>
    </source>
</evidence>
<dbReference type="InParanoid" id="A0A0G4FXC8"/>
<keyword evidence="4" id="KW-1185">Reference proteome</keyword>
<sequence>MGCYSPNSTASASCSGTPSTSLGSSEGQISSMKPSHLFALPALVLLCIALASALPSRHLRTSAERRRAQVESDYQVVEGAGYGGRHDNGTANVSAEEVPPGYGGYHAEEESGYGGVHGDESATPESVPAGYGGVHGNATTEGESGYGGIHGSEEATPEGARAGYGGVHGNATAEGESGYGGIHGGNAGNLTDAELEAIVDRVESGAGYGGAHGDIKEEVERIIEEREAAALANGDGSA</sequence>
<protein>
    <submittedName>
        <fullName evidence="3">Uncharacterized protein</fullName>
    </submittedName>
</protein>
<organism evidence="3 4">
    <name type="scientific">Vitrella brassicaformis (strain CCMP3155)</name>
    <dbReference type="NCBI Taxonomy" id="1169540"/>
    <lineage>
        <taxon>Eukaryota</taxon>
        <taxon>Sar</taxon>
        <taxon>Alveolata</taxon>
        <taxon>Colpodellida</taxon>
        <taxon>Vitrellaceae</taxon>
        <taxon>Vitrella</taxon>
    </lineage>
</organism>
<evidence type="ECO:0000256" key="1">
    <source>
        <dbReference type="SAM" id="MobiDB-lite"/>
    </source>
</evidence>
<dbReference type="VEuPathDB" id="CryptoDB:Vbra_6045"/>
<reference evidence="3 4" key="1">
    <citation type="submission" date="2014-11" db="EMBL/GenBank/DDBJ databases">
        <authorList>
            <person name="Zhu J."/>
            <person name="Qi W."/>
            <person name="Song R."/>
        </authorList>
    </citation>
    <scope>NUCLEOTIDE SEQUENCE [LARGE SCALE GENOMIC DNA]</scope>
</reference>
<feature type="region of interest" description="Disordered" evidence="1">
    <location>
        <begin position="1"/>
        <end position="30"/>
    </location>
</feature>
<keyword evidence="2" id="KW-0812">Transmembrane</keyword>
<accession>A0A0G4FXC8</accession>
<name>A0A0G4FXC8_VITBC</name>
<dbReference type="EMBL" id="CDMY01000520">
    <property type="protein sequence ID" value="CEM20058.1"/>
    <property type="molecule type" value="Genomic_DNA"/>
</dbReference>
<keyword evidence="2" id="KW-0472">Membrane</keyword>
<proteinExistence type="predicted"/>
<evidence type="ECO:0000313" key="3">
    <source>
        <dbReference type="EMBL" id="CEM20058.1"/>
    </source>
</evidence>
<dbReference type="AlphaFoldDB" id="A0A0G4FXC8"/>
<evidence type="ECO:0000256" key="2">
    <source>
        <dbReference type="SAM" id="Phobius"/>
    </source>
</evidence>